<proteinExistence type="predicted"/>
<dbReference type="AlphaFoldDB" id="A0A2H1WIJ3"/>
<gene>
    <name evidence="1" type="ORF">SFRICE_031541</name>
</gene>
<accession>A0A2H1WIJ3</accession>
<evidence type="ECO:0000313" key="1">
    <source>
        <dbReference type="EMBL" id="SOQ52893.1"/>
    </source>
</evidence>
<sequence length="134" mass="15446">MLGVSLKDQTRYEVIQQRTKVIDVAQRISKLKWQWANNYICRRIDDRLVYQIGSILKKTQFKVLLTDEHASKGGCTLMKRKISSSSKYEIRSVESANKLEIKRCKNLCGVVESQCKENIINPQLPCFVAKPVVE</sequence>
<name>A0A2H1WIJ3_SPOFR</name>
<reference evidence="1" key="1">
    <citation type="submission" date="2016-07" db="EMBL/GenBank/DDBJ databases">
        <authorList>
            <person name="Bretaudeau A."/>
        </authorList>
    </citation>
    <scope>NUCLEOTIDE SEQUENCE</scope>
    <source>
        <strain evidence="1">Rice</strain>
        <tissue evidence="1">Whole body</tissue>
    </source>
</reference>
<organism evidence="1">
    <name type="scientific">Spodoptera frugiperda</name>
    <name type="common">Fall armyworm</name>
    <dbReference type="NCBI Taxonomy" id="7108"/>
    <lineage>
        <taxon>Eukaryota</taxon>
        <taxon>Metazoa</taxon>
        <taxon>Ecdysozoa</taxon>
        <taxon>Arthropoda</taxon>
        <taxon>Hexapoda</taxon>
        <taxon>Insecta</taxon>
        <taxon>Pterygota</taxon>
        <taxon>Neoptera</taxon>
        <taxon>Endopterygota</taxon>
        <taxon>Lepidoptera</taxon>
        <taxon>Glossata</taxon>
        <taxon>Ditrysia</taxon>
        <taxon>Noctuoidea</taxon>
        <taxon>Noctuidae</taxon>
        <taxon>Amphipyrinae</taxon>
        <taxon>Spodoptera</taxon>
    </lineage>
</organism>
<dbReference type="EMBL" id="ODYU01008903">
    <property type="protein sequence ID" value="SOQ52893.1"/>
    <property type="molecule type" value="Genomic_DNA"/>
</dbReference>
<protein>
    <submittedName>
        <fullName evidence="1">SFRICE_031541</fullName>
    </submittedName>
</protein>